<feature type="region of interest" description="Disordered" evidence="2">
    <location>
        <begin position="222"/>
        <end position="242"/>
    </location>
</feature>
<dbReference type="PANTHER" id="PTHR32305:SF15">
    <property type="entry name" value="PROTEIN RHSA-RELATED"/>
    <property type="match status" value="1"/>
</dbReference>
<organism evidence="4 5">
    <name type="scientific">Vandammella animalimorsus</name>
    <dbReference type="NCBI Taxonomy" id="2029117"/>
    <lineage>
        <taxon>Bacteria</taxon>
        <taxon>Pseudomonadati</taxon>
        <taxon>Pseudomonadota</taxon>
        <taxon>Betaproteobacteria</taxon>
        <taxon>Burkholderiales</taxon>
        <taxon>Comamonadaceae</taxon>
        <taxon>Vandammella</taxon>
    </lineage>
</organism>
<dbReference type="InterPro" id="IPR050708">
    <property type="entry name" value="T6SS_VgrG/RHS"/>
</dbReference>
<accession>A0A2A2APS4</accession>
<keyword evidence="1" id="KW-0677">Repeat</keyword>
<proteinExistence type="predicted"/>
<dbReference type="NCBIfam" id="TIGR01643">
    <property type="entry name" value="YD_repeat_2x"/>
    <property type="match status" value="1"/>
</dbReference>
<dbReference type="InterPro" id="IPR056823">
    <property type="entry name" value="TEN-like_YD-shell"/>
</dbReference>
<evidence type="ECO:0000259" key="3">
    <source>
        <dbReference type="Pfam" id="PF25023"/>
    </source>
</evidence>
<evidence type="ECO:0000313" key="5">
    <source>
        <dbReference type="Proteomes" id="UP000218439"/>
    </source>
</evidence>
<dbReference type="AlphaFoldDB" id="A0A2A2APS4"/>
<feature type="domain" description="Teneurin-like YD-shell" evidence="3">
    <location>
        <begin position="243"/>
        <end position="323"/>
    </location>
</feature>
<dbReference type="PANTHER" id="PTHR32305">
    <property type="match status" value="1"/>
</dbReference>
<evidence type="ECO:0000256" key="2">
    <source>
        <dbReference type="SAM" id="MobiDB-lite"/>
    </source>
</evidence>
<dbReference type="Proteomes" id="UP000218439">
    <property type="component" value="Unassembled WGS sequence"/>
</dbReference>
<dbReference type="EMBL" id="NSJE01000046">
    <property type="protein sequence ID" value="PAT39629.1"/>
    <property type="molecule type" value="Genomic_DNA"/>
</dbReference>
<name>A0A2A2APS4_9BURK</name>
<gene>
    <name evidence="4" type="ORF">CK621_14645</name>
</gene>
<feature type="region of interest" description="Disordered" evidence="2">
    <location>
        <begin position="117"/>
        <end position="137"/>
    </location>
</feature>
<protein>
    <recommendedName>
        <fullName evidence="3">Teneurin-like YD-shell domain-containing protein</fullName>
    </recommendedName>
</protein>
<evidence type="ECO:0000313" key="4">
    <source>
        <dbReference type="EMBL" id="PAT39629.1"/>
    </source>
</evidence>
<dbReference type="PRINTS" id="PR00394">
    <property type="entry name" value="RHSPROTEIN"/>
</dbReference>
<sequence length="499" mass="55577">MFSGTFSPAFNSVFHKIGRYQYDPDSNITHIQRQAGADIQGSTDYRYDRLDRLIQASPSLSLQELVLPHEHYSYDAVHNRSASAHQPGPWQYASGNRLTQWGQQQQATRYQYNHSGHITQKTQGGTNTPGSPNASATSYHYDAAQRLVHIEQNGQTIARYHYDPKGRRIAKTTGQGSGQTTTWYVYAEEGLIAEINEQGQTQKSYGWEPDSPWGTKILWQADHHSSSGTGSNTGTNPSAPTSSKTYHYIHSDHLGTPQIATDKNGQQTWAQVSEAFGKATISANASTEINIRFPGQYYDQETGTHYNFHRDYDPSTGRYLQSDPIGLQGGVNTFVYTKENPIVFMDSLGLKAQVCCIRIFGPFYHCFINEEEDELKDFCKDCTSIRRTLGLQGPPPFGTSKNGVGEKMINDPFNRPEKSICGPWTTECKLSECLTNEYNNYVNPSNYNGPFGPNSNTFAYTLSSRCGILPPENMPWSPGWGQNPAGSPPPVFNPEVGDV</sequence>
<dbReference type="Pfam" id="PF25023">
    <property type="entry name" value="TEN_YD-shell"/>
    <property type="match status" value="2"/>
</dbReference>
<feature type="domain" description="Teneurin-like YD-shell" evidence="3">
    <location>
        <begin position="21"/>
        <end position="177"/>
    </location>
</feature>
<dbReference type="Gene3D" id="2.180.10.10">
    <property type="entry name" value="RHS repeat-associated core"/>
    <property type="match status" value="1"/>
</dbReference>
<dbReference type="InterPro" id="IPR006530">
    <property type="entry name" value="YD"/>
</dbReference>
<comment type="caution">
    <text evidence="4">The sequence shown here is derived from an EMBL/GenBank/DDBJ whole genome shotgun (WGS) entry which is preliminary data.</text>
</comment>
<dbReference type="RefSeq" id="WP_095552981.1">
    <property type="nucleotide sequence ID" value="NZ_NSJE01000046.1"/>
</dbReference>
<reference evidence="4 5" key="1">
    <citation type="submission" date="2017-08" db="EMBL/GenBank/DDBJ databases">
        <title>WGS of Clinical strains of the CDC Group NO-1 linked to zoonotic infections in humans.</title>
        <authorList>
            <person name="Bernier A.-M."/>
            <person name="Bernard K."/>
        </authorList>
    </citation>
    <scope>NUCLEOTIDE SEQUENCE [LARGE SCALE GENOMIC DNA]</scope>
    <source>
        <strain evidence="4 5">NML120219</strain>
    </source>
</reference>
<feature type="compositionally biased region" description="Low complexity" evidence="2">
    <location>
        <begin position="226"/>
        <end position="236"/>
    </location>
</feature>
<evidence type="ECO:0000256" key="1">
    <source>
        <dbReference type="ARBA" id="ARBA00022737"/>
    </source>
</evidence>
<feature type="region of interest" description="Disordered" evidence="2">
    <location>
        <begin position="477"/>
        <end position="499"/>
    </location>
</feature>
<dbReference type="InterPro" id="IPR022385">
    <property type="entry name" value="Rhs_assc_core"/>
</dbReference>
<dbReference type="NCBIfam" id="TIGR03696">
    <property type="entry name" value="Rhs_assc_core"/>
    <property type="match status" value="1"/>
</dbReference>